<feature type="transmembrane region" description="Helical" evidence="7">
    <location>
        <begin position="6"/>
        <end position="23"/>
    </location>
</feature>
<evidence type="ECO:0000259" key="8">
    <source>
        <dbReference type="Pfam" id="PF04116"/>
    </source>
</evidence>
<protein>
    <submittedName>
        <fullName evidence="9">Sterol desaturase/sphingolipid hydroxylase (Fatty acid hydroxylase superfamily)</fullName>
    </submittedName>
</protein>
<evidence type="ECO:0000256" key="5">
    <source>
        <dbReference type="ARBA" id="ARBA00023098"/>
    </source>
</evidence>
<proteinExistence type="predicted"/>
<evidence type="ECO:0000256" key="6">
    <source>
        <dbReference type="ARBA" id="ARBA00023136"/>
    </source>
</evidence>
<dbReference type="InterPro" id="IPR006694">
    <property type="entry name" value="Fatty_acid_hydroxylase"/>
</dbReference>
<evidence type="ECO:0000256" key="3">
    <source>
        <dbReference type="ARBA" id="ARBA00022989"/>
    </source>
</evidence>
<evidence type="ECO:0000313" key="9">
    <source>
        <dbReference type="EMBL" id="MBB5705093.1"/>
    </source>
</evidence>
<evidence type="ECO:0000256" key="4">
    <source>
        <dbReference type="ARBA" id="ARBA00023002"/>
    </source>
</evidence>
<dbReference type="PANTHER" id="PTHR21624">
    <property type="entry name" value="STEROL DESATURASE-RELATED PROTEIN"/>
    <property type="match status" value="1"/>
</dbReference>
<feature type="transmembrane region" description="Helical" evidence="7">
    <location>
        <begin position="71"/>
        <end position="93"/>
    </location>
</feature>
<evidence type="ECO:0000313" key="10">
    <source>
        <dbReference type="Proteomes" id="UP000537161"/>
    </source>
</evidence>
<keyword evidence="6 7" id="KW-0472">Membrane</keyword>
<keyword evidence="5" id="KW-0443">Lipid metabolism</keyword>
<dbReference type="PANTHER" id="PTHR21624:SF1">
    <property type="entry name" value="ALKYLGLYCEROL MONOOXYGENASE"/>
    <property type="match status" value="1"/>
</dbReference>
<dbReference type="EMBL" id="JACIJH010000001">
    <property type="protein sequence ID" value="MBB5705093.1"/>
    <property type="molecule type" value="Genomic_DNA"/>
</dbReference>
<feature type="transmembrane region" description="Helical" evidence="7">
    <location>
        <begin position="130"/>
        <end position="150"/>
    </location>
</feature>
<keyword evidence="4" id="KW-0560">Oxidoreductase</keyword>
<sequence length="277" mass="31486">MEIGIFIIPATLAVLLLELIAGAHRGIYSRNDYATLILCIAVTRVVTRPLFAVAIALLLSSCFPADRGALAAFPVLPSFLLILFACEFSFYWVHRWAHEAKGKPGRDWLWKLHRTHHAGKYMNVLVTLRIHPLWTLFVPTTWILGAAVYFGQELAATLTILTIYGWNLITHAHFRWDDAIRRSRRFGRLFRAIETVLVSPGIHHTHHGYGRDGASFRNYAVTFSFLDRIFGTLHIPEGRPANYGLPGPTPPWFEEVFFPVFGWTRGRRAAKDRQPGI</sequence>
<evidence type="ECO:0000256" key="2">
    <source>
        <dbReference type="ARBA" id="ARBA00022692"/>
    </source>
</evidence>
<dbReference type="GO" id="GO:0012505">
    <property type="term" value="C:endomembrane system"/>
    <property type="evidence" value="ECO:0007669"/>
    <property type="project" value="UniProtKB-SubCell"/>
</dbReference>
<dbReference type="AlphaFoldDB" id="A0A7W9B2K8"/>
<evidence type="ECO:0000256" key="1">
    <source>
        <dbReference type="ARBA" id="ARBA00004127"/>
    </source>
</evidence>
<comment type="caution">
    <text evidence="9">The sequence shown here is derived from an EMBL/GenBank/DDBJ whole genome shotgun (WGS) entry which is preliminary data.</text>
</comment>
<feature type="transmembrane region" description="Helical" evidence="7">
    <location>
        <begin position="156"/>
        <end position="176"/>
    </location>
</feature>
<gene>
    <name evidence="9" type="ORF">FHR21_000418</name>
</gene>
<dbReference type="Proteomes" id="UP000537161">
    <property type="component" value="Unassembled WGS sequence"/>
</dbReference>
<dbReference type="GO" id="GO:0005506">
    <property type="term" value="F:iron ion binding"/>
    <property type="evidence" value="ECO:0007669"/>
    <property type="project" value="InterPro"/>
</dbReference>
<comment type="subcellular location">
    <subcellularLocation>
        <location evidence="1">Endomembrane system</location>
        <topology evidence="1">Multi-pass membrane protein</topology>
    </subcellularLocation>
</comment>
<keyword evidence="2 7" id="KW-0812">Transmembrane</keyword>
<accession>A0A7W9B2K8</accession>
<dbReference type="Pfam" id="PF04116">
    <property type="entry name" value="FA_hydroxylase"/>
    <property type="match status" value="1"/>
</dbReference>
<keyword evidence="3 7" id="KW-1133">Transmembrane helix</keyword>
<dbReference type="GO" id="GO:0008610">
    <property type="term" value="P:lipid biosynthetic process"/>
    <property type="evidence" value="ECO:0007669"/>
    <property type="project" value="InterPro"/>
</dbReference>
<dbReference type="InterPro" id="IPR051689">
    <property type="entry name" value="Sterol_desaturase/TMEM195"/>
</dbReference>
<name>A0A7W9B2K8_9SPHN</name>
<feature type="transmembrane region" description="Helical" evidence="7">
    <location>
        <begin position="35"/>
        <end position="59"/>
    </location>
</feature>
<organism evidence="9 10">
    <name type="scientific">Sphingopyxis panaciterrulae</name>
    <dbReference type="NCBI Taxonomy" id="462372"/>
    <lineage>
        <taxon>Bacteria</taxon>
        <taxon>Pseudomonadati</taxon>
        <taxon>Pseudomonadota</taxon>
        <taxon>Alphaproteobacteria</taxon>
        <taxon>Sphingomonadales</taxon>
        <taxon>Sphingomonadaceae</taxon>
        <taxon>Sphingopyxis</taxon>
    </lineage>
</organism>
<keyword evidence="10" id="KW-1185">Reference proteome</keyword>
<dbReference type="RefSeq" id="WP_184094818.1">
    <property type="nucleotide sequence ID" value="NZ_JACIJH010000001.1"/>
</dbReference>
<evidence type="ECO:0000256" key="7">
    <source>
        <dbReference type="SAM" id="Phobius"/>
    </source>
</evidence>
<feature type="domain" description="Fatty acid hydroxylase" evidence="8">
    <location>
        <begin position="79"/>
        <end position="232"/>
    </location>
</feature>
<reference evidence="9 10" key="1">
    <citation type="submission" date="2020-08" db="EMBL/GenBank/DDBJ databases">
        <title>Genomic Encyclopedia of Type Strains, Phase IV (KMG-IV): sequencing the most valuable type-strain genomes for metagenomic binning, comparative biology and taxonomic classification.</title>
        <authorList>
            <person name="Goeker M."/>
        </authorList>
    </citation>
    <scope>NUCLEOTIDE SEQUENCE [LARGE SCALE GENOMIC DNA]</scope>
    <source>
        <strain evidence="9 10">DSM 27163</strain>
    </source>
</reference>
<dbReference type="GO" id="GO:0050479">
    <property type="term" value="F:glyceryl-ether monooxygenase activity"/>
    <property type="evidence" value="ECO:0007669"/>
    <property type="project" value="TreeGrafter"/>
</dbReference>
<dbReference type="GO" id="GO:0016020">
    <property type="term" value="C:membrane"/>
    <property type="evidence" value="ECO:0007669"/>
    <property type="project" value="GOC"/>
</dbReference>
<dbReference type="GO" id="GO:0006643">
    <property type="term" value="P:membrane lipid metabolic process"/>
    <property type="evidence" value="ECO:0007669"/>
    <property type="project" value="TreeGrafter"/>
</dbReference>